<keyword evidence="7" id="KW-1185">Reference proteome</keyword>
<comment type="similarity">
    <text evidence="2">Belongs to the SNAP-25 family.</text>
</comment>
<protein>
    <submittedName>
        <fullName evidence="6">SNARE domain-containing protein</fullName>
    </submittedName>
</protein>
<dbReference type="VEuPathDB" id="CryptoDB:cand_035770"/>
<dbReference type="SMART" id="SM00397">
    <property type="entry name" value="t_SNARE"/>
    <property type="match status" value="2"/>
</dbReference>
<organism evidence="6 7">
    <name type="scientific">Cryptosporidium andersoni</name>
    <dbReference type="NCBI Taxonomy" id="117008"/>
    <lineage>
        <taxon>Eukaryota</taxon>
        <taxon>Sar</taxon>
        <taxon>Alveolata</taxon>
        <taxon>Apicomplexa</taxon>
        <taxon>Conoidasida</taxon>
        <taxon>Coccidia</taxon>
        <taxon>Eucoccidiorida</taxon>
        <taxon>Eimeriorina</taxon>
        <taxon>Cryptosporidiidae</taxon>
        <taxon>Cryptosporidium</taxon>
    </lineage>
</organism>
<feature type="domain" description="T-SNARE coiled-coil homology" evidence="5">
    <location>
        <begin position="25"/>
        <end position="87"/>
    </location>
</feature>
<dbReference type="PANTHER" id="PTHR19305:SF9">
    <property type="entry name" value="SYNAPTOSOMAL-ASSOCIATED PROTEIN 29"/>
    <property type="match status" value="1"/>
</dbReference>
<dbReference type="RefSeq" id="XP_067069996.1">
    <property type="nucleotide sequence ID" value="XM_067213803.1"/>
</dbReference>
<dbReference type="CDD" id="cd15841">
    <property type="entry name" value="SNARE_Qc"/>
    <property type="match status" value="1"/>
</dbReference>
<evidence type="ECO:0000256" key="1">
    <source>
        <dbReference type="ARBA" id="ARBA00004370"/>
    </source>
</evidence>
<dbReference type="AlphaFoldDB" id="A0A1J4MVI5"/>
<evidence type="ECO:0000256" key="2">
    <source>
        <dbReference type="ARBA" id="ARBA00009480"/>
    </source>
</evidence>
<dbReference type="CDD" id="cd15861">
    <property type="entry name" value="SNARE_SNAP25N_23N_29N_SEC9N"/>
    <property type="match status" value="1"/>
</dbReference>
<gene>
    <name evidence="6" type="ORF">cand_035770</name>
</gene>
<dbReference type="Proteomes" id="UP000186804">
    <property type="component" value="Unassembled WGS sequence"/>
</dbReference>
<dbReference type="PROSITE" id="PS50192">
    <property type="entry name" value="T_SNARE"/>
    <property type="match status" value="2"/>
</dbReference>
<evidence type="ECO:0000313" key="7">
    <source>
        <dbReference type="Proteomes" id="UP000186804"/>
    </source>
</evidence>
<dbReference type="GeneID" id="92367761"/>
<evidence type="ECO:0000256" key="4">
    <source>
        <dbReference type="ARBA" id="ARBA00023136"/>
    </source>
</evidence>
<dbReference type="PANTHER" id="PTHR19305">
    <property type="entry name" value="SYNAPTOSOMAL ASSOCIATED PROTEIN"/>
    <property type="match status" value="1"/>
</dbReference>
<reference evidence="6 7" key="1">
    <citation type="submission" date="2016-10" db="EMBL/GenBank/DDBJ databases">
        <title>Reductive evolution of mitochondrial metabolism and differential evolution of invasion-related proteins in Cryptosporidium.</title>
        <authorList>
            <person name="Liu S."/>
            <person name="Roellig D.M."/>
            <person name="Guo Y."/>
            <person name="Li N."/>
            <person name="Frace M.A."/>
            <person name="Tang K."/>
            <person name="Zhang L."/>
            <person name="Feng Y."/>
            <person name="Xiao L."/>
        </authorList>
    </citation>
    <scope>NUCLEOTIDE SEQUENCE [LARGE SCALE GENOMIC DNA]</scope>
    <source>
        <strain evidence="6">30847</strain>
    </source>
</reference>
<sequence>MTFPNRMSNQTIIEEETKAKEHELCELQDQCQKSVRNTLKIAASANEISRNSATKLNEQTEQLHRIKNDTETIKDNLDKTDYVIFSLQHPILAWFKELFSHKDSEPQKCSQDKKSAQTKHDHEYFPINGNQIGDDIDGKDKVLRTKCKSTDDNFESSINKDLDNIEDLLKEMHGRALNMNLELKKQTEVIEDINNNVDTNYTKMKDQRKKLREIIKK</sequence>
<comment type="subcellular location">
    <subcellularLocation>
        <location evidence="1">Membrane</location>
    </subcellularLocation>
</comment>
<dbReference type="Gene3D" id="1.20.5.110">
    <property type="match status" value="2"/>
</dbReference>
<dbReference type="GO" id="GO:0031201">
    <property type="term" value="C:SNARE complex"/>
    <property type="evidence" value="ECO:0007669"/>
    <property type="project" value="InterPro"/>
</dbReference>
<name>A0A1J4MVI5_9CRYT</name>
<dbReference type="EMBL" id="LRBS01000007">
    <property type="protein sequence ID" value="OII78150.1"/>
    <property type="molecule type" value="Genomic_DNA"/>
</dbReference>
<keyword evidence="4" id="KW-0472">Membrane</keyword>
<feature type="domain" description="T-SNARE coiled-coil homology" evidence="5">
    <location>
        <begin position="152"/>
        <end position="214"/>
    </location>
</feature>
<dbReference type="InterPro" id="IPR044766">
    <property type="entry name" value="NPSN/SNAP25-like_N_SNARE"/>
</dbReference>
<dbReference type="InterPro" id="IPR000727">
    <property type="entry name" value="T_SNARE_dom"/>
</dbReference>
<dbReference type="GO" id="GO:0005886">
    <property type="term" value="C:plasma membrane"/>
    <property type="evidence" value="ECO:0007669"/>
    <property type="project" value="TreeGrafter"/>
</dbReference>
<proteinExistence type="inferred from homology"/>
<dbReference type="OrthoDB" id="19261at2759"/>
<dbReference type="SUPFAM" id="SSF58038">
    <property type="entry name" value="SNARE fusion complex"/>
    <property type="match status" value="2"/>
</dbReference>
<evidence type="ECO:0000259" key="5">
    <source>
        <dbReference type="PROSITE" id="PS50192"/>
    </source>
</evidence>
<accession>A0A1J4MVI5</accession>
<comment type="caution">
    <text evidence="6">The sequence shown here is derived from an EMBL/GenBank/DDBJ whole genome shotgun (WGS) entry which is preliminary data.</text>
</comment>
<evidence type="ECO:0000313" key="6">
    <source>
        <dbReference type="EMBL" id="OII78150.1"/>
    </source>
</evidence>
<dbReference type="GO" id="GO:0005484">
    <property type="term" value="F:SNAP receptor activity"/>
    <property type="evidence" value="ECO:0007669"/>
    <property type="project" value="InterPro"/>
</dbReference>
<keyword evidence="3" id="KW-0813">Transport</keyword>
<evidence type="ECO:0000256" key="3">
    <source>
        <dbReference type="ARBA" id="ARBA00022448"/>
    </source>
</evidence>